<feature type="transmembrane region" description="Helical" evidence="11">
    <location>
        <begin position="34"/>
        <end position="51"/>
    </location>
</feature>
<evidence type="ECO:0000313" key="13">
    <source>
        <dbReference type="EMBL" id="SHO55741.1"/>
    </source>
</evidence>
<feature type="transmembrane region" description="Helical" evidence="11">
    <location>
        <begin position="324"/>
        <end position="349"/>
    </location>
</feature>
<reference evidence="14" key="1">
    <citation type="submission" date="2016-12" db="EMBL/GenBank/DDBJ databases">
        <authorList>
            <person name="Rodrigo-Torres L."/>
            <person name="Arahal R.D."/>
            <person name="Lucena T."/>
        </authorList>
    </citation>
    <scope>NUCLEOTIDE SEQUENCE [LARGE SCALE GENOMIC DNA]</scope>
</reference>
<organism evidence="13 14">
    <name type="scientific">Vibrio quintilis</name>
    <dbReference type="NCBI Taxonomy" id="1117707"/>
    <lineage>
        <taxon>Bacteria</taxon>
        <taxon>Pseudomonadati</taxon>
        <taxon>Pseudomonadota</taxon>
        <taxon>Gammaproteobacteria</taxon>
        <taxon>Vibrionales</taxon>
        <taxon>Vibrionaceae</taxon>
        <taxon>Vibrio</taxon>
    </lineage>
</organism>
<dbReference type="GO" id="GO:0015386">
    <property type="term" value="F:potassium:proton antiporter activity"/>
    <property type="evidence" value="ECO:0007669"/>
    <property type="project" value="TreeGrafter"/>
</dbReference>
<keyword evidence="14" id="KW-1185">Reference proteome</keyword>
<evidence type="ECO:0000256" key="6">
    <source>
        <dbReference type="ARBA" id="ARBA00022989"/>
    </source>
</evidence>
<dbReference type="Gene3D" id="6.10.140.1330">
    <property type="match status" value="1"/>
</dbReference>
<dbReference type="InterPro" id="IPR018490">
    <property type="entry name" value="cNMP-bd_dom_sf"/>
</dbReference>
<keyword evidence="6 11" id="KW-1133">Transmembrane helix</keyword>
<evidence type="ECO:0000256" key="7">
    <source>
        <dbReference type="ARBA" id="ARBA00023053"/>
    </source>
</evidence>
<evidence type="ECO:0000259" key="12">
    <source>
        <dbReference type="Pfam" id="PF00999"/>
    </source>
</evidence>
<dbReference type="RefSeq" id="WP_073581085.1">
    <property type="nucleotide sequence ID" value="NZ_AP024897.1"/>
</dbReference>
<dbReference type="GO" id="GO:0098719">
    <property type="term" value="P:sodium ion import across plasma membrane"/>
    <property type="evidence" value="ECO:0007669"/>
    <property type="project" value="TreeGrafter"/>
</dbReference>
<evidence type="ECO:0000256" key="11">
    <source>
        <dbReference type="SAM" id="Phobius"/>
    </source>
</evidence>
<dbReference type="GO" id="GO:0005886">
    <property type="term" value="C:plasma membrane"/>
    <property type="evidence" value="ECO:0007669"/>
    <property type="project" value="UniProtKB-SubCell"/>
</dbReference>
<dbReference type="PRINTS" id="PR00173">
    <property type="entry name" value="EDTRNSPORT"/>
</dbReference>
<dbReference type="AlphaFoldDB" id="A0A1M7YT14"/>
<feature type="transmembrane region" description="Helical" evidence="11">
    <location>
        <begin position="71"/>
        <end position="92"/>
    </location>
</feature>
<sequence>MVSETGVLILIFVVLSLLFGALIKSLAKYFESPYSVILLIVGLTIGLFSRSDMALNLYPQLNQALLTLATIDPHLILLLFLPTLIFESAFGMESHLFKRMFSQIAVLAIPGLLLTTGLTATLAYYAFPWQWSWTVCLLFGALISATDPVAVVSLLKEVSSRKRLETLIEGESLLNDGTAIVLFSLFYGMLTLAGSAGTSLFSVSGHFLFVVLLGLVVGLVVGVVVLLWLGCLFNRPLVEITLTVSAAYLAYFIAENLFHVSGVVAVVTLGLMLASFGRIRISPEVAGFLHHFWQMMAHIANTLIFVLVGIIIAMRIRLDVVDWWLSLIVLYLGILLIRAVVITVLMPLLKRVGIGINREKAIVLIWGGLRGAVSLALALIISQDSLIDQELGDQILFLTAGVVVLTIIINSTSMSWVLGRLGLDKLPAAKQASLDKARYTVRELMQDDLQQLQASEFLRRANWTVLRQSFDEDTRKPPEADLSGVSEDALRIAFYRRLLETERQFYWSQFKQGAQTGPATTQLVNAVEVALDGEPELAPRLSLFRFWKTSRHLRFFNRIPLLKHMVMHFSFERLALSYDTARGFIQAQEAVARHIHDLAPSVQDAQEALAALEVNTAQTRSHVEALREYFPDLSYSLETHSAHRQMLNLERAHLQKIIDNGILDESEAQMLLHEVEFKLAHLKRRGHHMSSQEITDLLQQMSWAGGLKRKTLMALGRIAQRQIYNEGELIYAQNHHAGAMAVIIRGKVSVFSLQGERIAESGSLIGCCAFLTGTYQTSTKSMTPSELIWLNLPQLKAIASKDKHLTGVLAEALNREVHQT</sequence>
<proteinExistence type="predicted"/>
<keyword evidence="3" id="KW-0050">Antiport</keyword>
<keyword evidence="2" id="KW-0813">Transport</keyword>
<feature type="transmembrane region" description="Helical" evidence="11">
    <location>
        <begin position="395"/>
        <end position="418"/>
    </location>
</feature>
<feature type="transmembrane region" description="Helical" evidence="11">
    <location>
        <begin position="176"/>
        <end position="201"/>
    </location>
</feature>
<dbReference type="OrthoDB" id="9774146at2"/>
<accession>A0A1M7YT14</accession>
<comment type="subcellular location">
    <subcellularLocation>
        <location evidence="1">Cell membrane</location>
        <topology evidence="1">Multi-pass membrane protein</topology>
    </subcellularLocation>
</comment>
<gene>
    <name evidence="13" type="primary">apnhaP</name>
    <name evidence="13" type="ORF">VQ7734_01487</name>
</gene>
<keyword evidence="5 11" id="KW-0812">Transmembrane</keyword>
<dbReference type="STRING" id="1117707.VQ7734_01487"/>
<dbReference type="InterPro" id="IPR014710">
    <property type="entry name" value="RmlC-like_jellyroll"/>
</dbReference>
<dbReference type="PANTHER" id="PTHR10110:SF86">
    <property type="entry name" value="SODIUM_HYDROGEN EXCHANGER 7"/>
    <property type="match status" value="1"/>
</dbReference>
<dbReference type="SUPFAM" id="SSF51206">
    <property type="entry name" value="cAMP-binding domain-like"/>
    <property type="match status" value="1"/>
</dbReference>
<feature type="transmembrane region" description="Helical" evidence="11">
    <location>
        <begin position="260"/>
        <end position="279"/>
    </location>
</feature>
<evidence type="ECO:0000256" key="4">
    <source>
        <dbReference type="ARBA" id="ARBA00022475"/>
    </source>
</evidence>
<feature type="transmembrane region" description="Helical" evidence="11">
    <location>
        <begin position="207"/>
        <end position="229"/>
    </location>
</feature>
<keyword evidence="10" id="KW-0739">Sodium transport</keyword>
<dbReference type="Gene3D" id="2.60.120.10">
    <property type="entry name" value="Jelly Rolls"/>
    <property type="match status" value="1"/>
</dbReference>
<dbReference type="GO" id="GO:0051453">
    <property type="term" value="P:regulation of intracellular pH"/>
    <property type="evidence" value="ECO:0007669"/>
    <property type="project" value="TreeGrafter"/>
</dbReference>
<feature type="transmembrane region" description="Helical" evidence="11">
    <location>
        <begin position="299"/>
        <end position="318"/>
    </location>
</feature>
<keyword evidence="8" id="KW-0406">Ion transport</keyword>
<dbReference type="InterPro" id="IPR006153">
    <property type="entry name" value="Cation/H_exchanger_TM"/>
</dbReference>
<feature type="domain" description="Cation/H+ exchanger transmembrane" evidence="12">
    <location>
        <begin position="15"/>
        <end position="418"/>
    </location>
</feature>
<dbReference type="EMBL" id="FRFG01000017">
    <property type="protein sequence ID" value="SHO55741.1"/>
    <property type="molecule type" value="Genomic_DNA"/>
</dbReference>
<protein>
    <submittedName>
        <fullName evidence="13">Na(+)/H(+) antiporter ApNhaP</fullName>
    </submittedName>
</protein>
<evidence type="ECO:0000256" key="1">
    <source>
        <dbReference type="ARBA" id="ARBA00004651"/>
    </source>
</evidence>
<dbReference type="PANTHER" id="PTHR10110">
    <property type="entry name" value="SODIUM/HYDROGEN EXCHANGER"/>
    <property type="match status" value="1"/>
</dbReference>
<dbReference type="InterPro" id="IPR018422">
    <property type="entry name" value="Cation/H_exchanger_CPA1"/>
</dbReference>
<evidence type="ECO:0000256" key="9">
    <source>
        <dbReference type="ARBA" id="ARBA00023136"/>
    </source>
</evidence>
<feature type="transmembrane region" description="Helical" evidence="11">
    <location>
        <begin position="104"/>
        <end position="125"/>
    </location>
</feature>
<feature type="transmembrane region" description="Helical" evidence="11">
    <location>
        <begin position="131"/>
        <end position="155"/>
    </location>
</feature>
<evidence type="ECO:0000256" key="2">
    <source>
        <dbReference type="ARBA" id="ARBA00022448"/>
    </source>
</evidence>
<keyword evidence="7" id="KW-0915">Sodium</keyword>
<evidence type="ECO:0000256" key="5">
    <source>
        <dbReference type="ARBA" id="ARBA00022692"/>
    </source>
</evidence>
<feature type="transmembrane region" description="Helical" evidence="11">
    <location>
        <begin position="361"/>
        <end position="383"/>
    </location>
</feature>
<keyword evidence="4" id="KW-1003">Cell membrane</keyword>
<dbReference type="Proteomes" id="UP000184600">
    <property type="component" value="Unassembled WGS sequence"/>
</dbReference>
<name>A0A1M7YT14_9VIBR</name>
<dbReference type="Pfam" id="PF00999">
    <property type="entry name" value="Na_H_Exchanger"/>
    <property type="match status" value="1"/>
</dbReference>
<feature type="transmembrane region" description="Helical" evidence="11">
    <location>
        <begin position="6"/>
        <end position="27"/>
    </location>
</feature>
<evidence type="ECO:0000256" key="3">
    <source>
        <dbReference type="ARBA" id="ARBA00022449"/>
    </source>
</evidence>
<evidence type="ECO:0000256" key="10">
    <source>
        <dbReference type="ARBA" id="ARBA00023201"/>
    </source>
</evidence>
<keyword evidence="9 11" id="KW-0472">Membrane</keyword>
<evidence type="ECO:0000313" key="14">
    <source>
        <dbReference type="Proteomes" id="UP000184600"/>
    </source>
</evidence>
<evidence type="ECO:0000256" key="8">
    <source>
        <dbReference type="ARBA" id="ARBA00023065"/>
    </source>
</evidence>
<dbReference type="GO" id="GO:0015385">
    <property type="term" value="F:sodium:proton antiporter activity"/>
    <property type="evidence" value="ECO:0007669"/>
    <property type="project" value="InterPro"/>
</dbReference>